<dbReference type="PROSITE" id="PS50011">
    <property type="entry name" value="PROTEIN_KINASE_DOM"/>
    <property type="match status" value="1"/>
</dbReference>
<keyword evidence="6 17" id="KW-0812">Transmembrane</keyword>
<evidence type="ECO:0000256" key="16">
    <source>
        <dbReference type="RuleBase" id="RU003431"/>
    </source>
</evidence>
<organism evidence="21 22">
    <name type="scientific">Parascaris univalens</name>
    <name type="common">Nematode worm</name>
    <dbReference type="NCBI Taxonomy" id="6257"/>
    <lineage>
        <taxon>Eukaryota</taxon>
        <taxon>Metazoa</taxon>
        <taxon>Ecdysozoa</taxon>
        <taxon>Nematoda</taxon>
        <taxon>Chromadorea</taxon>
        <taxon>Rhabditida</taxon>
        <taxon>Spirurina</taxon>
        <taxon>Ascaridomorpha</taxon>
        <taxon>Ascaridoidea</taxon>
        <taxon>Ascarididae</taxon>
        <taxon>Parascaris</taxon>
    </lineage>
</organism>
<dbReference type="SMART" id="SM00044">
    <property type="entry name" value="CYCc"/>
    <property type="match status" value="1"/>
</dbReference>
<dbReference type="Pfam" id="PF01094">
    <property type="entry name" value="ANF_receptor"/>
    <property type="match status" value="2"/>
</dbReference>
<keyword evidence="5" id="KW-1003">Cell membrane</keyword>
<reference evidence="22" key="1">
    <citation type="submission" date="2022-11" db="UniProtKB">
        <authorList>
            <consortium name="WormBaseParasite"/>
        </authorList>
    </citation>
    <scope>IDENTIFICATION</scope>
</reference>
<dbReference type="GO" id="GO:0005886">
    <property type="term" value="C:plasma membrane"/>
    <property type="evidence" value="ECO:0007669"/>
    <property type="project" value="UniProtKB-SubCell"/>
</dbReference>
<accession>A0A915C7J8</accession>
<dbReference type="EC" id="4.6.1.2" evidence="4 16"/>
<evidence type="ECO:0000256" key="15">
    <source>
        <dbReference type="RuleBase" id="RU000405"/>
    </source>
</evidence>
<keyword evidence="11" id="KW-0675">Receptor</keyword>
<evidence type="ECO:0000313" key="22">
    <source>
        <dbReference type="WBParaSite" id="PgR100X_g008_t01"/>
    </source>
</evidence>
<evidence type="ECO:0000256" key="9">
    <source>
        <dbReference type="ARBA" id="ARBA00022989"/>
    </source>
</evidence>
<evidence type="ECO:0000256" key="7">
    <source>
        <dbReference type="ARBA" id="ARBA00022729"/>
    </source>
</evidence>
<evidence type="ECO:0000313" key="21">
    <source>
        <dbReference type="Proteomes" id="UP000887569"/>
    </source>
</evidence>
<dbReference type="GO" id="GO:0005524">
    <property type="term" value="F:ATP binding"/>
    <property type="evidence" value="ECO:0007669"/>
    <property type="project" value="InterPro"/>
</dbReference>
<sequence>MSGRGRIASGYLIRWLTTLVLFAGAYKTAAARVKPPFKPNESTGHVVRVGHLLPNNPTISHEPDVLKLCAKDLKERDILPANLSLEIFTLESCNEFSGVEHAAYLHYIHNATVYFGPGCNNEMLVIGRLAPRWNVPIVAHMSGDDALGNREVGIVRPSEDYERLSVHSLNSLLKVEGISVNVQIELNQFASADEILASGKLKTLRNEARIIIVELGMDLQSATNFMVAVHRMKMKSEDFVYILPWLAHIHDYYPWEASNVDKQEVKQAYDNTVVITAHGYDRRFIEEFQLKFAEETGILSSHYATITYISLYDALFLYGLALRAAYEETKANNIFLNGSVIWRQMTNRQFFGMTGQVLINSKAIRVPSYAVYHISNGAMRIVVELEATLTESMIDDDVTKSFSKEAKITVSRIPQINEKGKITKVAAVSLLLMSRKKEIPRELIPNYWKSSDGHLPKEIPYCGFDGMLCDYSTVYTIVGVLVFLAIVGPIGYFLYSKQKEKRLYDMTWRIPRDTVRIFETNQMRSERSLSRSVGSESIVGGTSIPSKAIAKISVKQAVCNGVNLAVKRYTQLRNISFSKAELRTLKEGLQFLHSSQLHCHGFLCLQNCLVDSNWTVKLTNFCTEQAISERLLRAEIKLIIDEGDEETKAASSSRKYIQQAPEVIRELLQTKVLPPGTQAADIYALGMVLYQILFRMQPFQERSKSNKKLMELISMANDNDQCIRPTFPSANEEQSYSLQLLSGLEYTTNLEVLVKERTAMLEETQMQADRLLNNMLPRSVAEDLKVGKPVLPQLYPSSTILFSDIRGFTKISSTSTPFQIVTFLNDLFSGFDAIIAKHDAYKVETIGDAYIISSGVPNENGNAHVQHIADVALKMRSFVSNFKLAHRPEEVMMVRIGFHSGAVAAGVVGMEAPRYCLFGETVNIASRMESSGVANKIQISQQSYDLLRSFYPMFQTVQRGKQMIDVRKLVIFS</sequence>
<dbReference type="InterPro" id="IPR011009">
    <property type="entry name" value="Kinase-like_dom_sf"/>
</dbReference>
<comment type="similarity">
    <text evidence="15">Belongs to the adenylyl cyclase class-4/guanylyl cyclase family.</text>
</comment>
<dbReference type="Gene3D" id="1.10.510.10">
    <property type="entry name" value="Transferase(Phosphotransferase) domain 1"/>
    <property type="match status" value="1"/>
</dbReference>
<dbReference type="Proteomes" id="UP000887569">
    <property type="component" value="Unplaced"/>
</dbReference>
<dbReference type="PANTHER" id="PTHR11920">
    <property type="entry name" value="GUANYLYL CYCLASE"/>
    <property type="match status" value="1"/>
</dbReference>
<dbReference type="SUPFAM" id="SSF55073">
    <property type="entry name" value="Nucleotide cyclase"/>
    <property type="match status" value="1"/>
</dbReference>
<dbReference type="GO" id="GO:0035556">
    <property type="term" value="P:intracellular signal transduction"/>
    <property type="evidence" value="ECO:0007669"/>
    <property type="project" value="InterPro"/>
</dbReference>
<dbReference type="SMART" id="SM00220">
    <property type="entry name" value="S_TKc"/>
    <property type="match status" value="1"/>
</dbReference>
<keyword evidence="21" id="KW-1185">Reference proteome</keyword>
<dbReference type="WBParaSite" id="PgR100X_g008_t01">
    <property type="protein sequence ID" value="PgR100X_g008_t01"/>
    <property type="gene ID" value="PgR100X_g008"/>
</dbReference>
<keyword evidence="14 16" id="KW-0141">cGMP biosynthesis</keyword>
<keyword evidence="12" id="KW-0325">Glycoprotein</keyword>
<dbReference type="InterPro" id="IPR001054">
    <property type="entry name" value="A/G_cyclase"/>
</dbReference>
<dbReference type="Gene3D" id="3.40.50.2300">
    <property type="match status" value="3"/>
</dbReference>
<evidence type="ECO:0000259" key="19">
    <source>
        <dbReference type="PROSITE" id="PS50011"/>
    </source>
</evidence>
<feature type="domain" description="Guanylate cyclase" evidence="20">
    <location>
        <begin position="799"/>
        <end position="929"/>
    </location>
</feature>
<keyword evidence="9 17" id="KW-1133">Transmembrane helix</keyword>
<dbReference type="InterPro" id="IPR029787">
    <property type="entry name" value="Nucleotide_cyclase"/>
</dbReference>
<evidence type="ECO:0000256" key="3">
    <source>
        <dbReference type="ARBA" id="ARBA00004479"/>
    </source>
</evidence>
<dbReference type="Pfam" id="PF00069">
    <property type="entry name" value="Pkinase"/>
    <property type="match status" value="1"/>
</dbReference>
<dbReference type="InterPro" id="IPR028082">
    <property type="entry name" value="Peripla_BP_I"/>
</dbReference>
<dbReference type="GO" id="GO:0004672">
    <property type="term" value="F:protein kinase activity"/>
    <property type="evidence" value="ECO:0007669"/>
    <property type="project" value="InterPro"/>
</dbReference>
<dbReference type="CDD" id="cd07302">
    <property type="entry name" value="CHD"/>
    <property type="match status" value="1"/>
</dbReference>
<dbReference type="Gene3D" id="6.10.250.780">
    <property type="match status" value="1"/>
</dbReference>
<evidence type="ECO:0000256" key="17">
    <source>
        <dbReference type="SAM" id="Phobius"/>
    </source>
</evidence>
<dbReference type="GO" id="GO:0004016">
    <property type="term" value="F:adenylate cyclase activity"/>
    <property type="evidence" value="ECO:0007669"/>
    <property type="project" value="TreeGrafter"/>
</dbReference>
<evidence type="ECO:0000256" key="18">
    <source>
        <dbReference type="SAM" id="SignalP"/>
    </source>
</evidence>
<dbReference type="Pfam" id="PF00211">
    <property type="entry name" value="Guanylate_cyc"/>
    <property type="match status" value="1"/>
</dbReference>
<dbReference type="AlphaFoldDB" id="A0A915C7J8"/>
<comment type="catalytic activity">
    <reaction evidence="1 16">
        <text>GTP = 3',5'-cyclic GMP + diphosphate</text>
        <dbReference type="Rhea" id="RHEA:13665"/>
        <dbReference type="ChEBI" id="CHEBI:33019"/>
        <dbReference type="ChEBI" id="CHEBI:37565"/>
        <dbReference type="ChEBI" id="CHEBI:57746"/>
        <dbReference type="EC" id="4.6.1.2"/>
    </reaction>
</comment>
<dbReference type="InterPro" id="IPR050401">
    <property type="entry name" value="Cyclic_nucleotide_synthase"/>
</dbReference>
<evidence type="ECO:0000256" key="12">
    <source>
        <dbReference type="ARBA" id="ARBA00023180"/>
    </source>
</evidence>
<feature type="chain" id="PRO_5036836128" description="Guanylate cyclase" evidence="18">
    <location>
        <begin position="31"/>
        <end position="973"/>
    </location>
</feature>
<evidence type="ECO:0000256" key="13">
    <source>
        <dbReference type="ARBA" id="ARBA00023239"/>
    </source>
</evidence>
<evidence type="ECO:0000256" key="14">
    <source>
        <dbReference type="ARBA" id="ARBA00023293"/>
    </source>
</evidence>
<evidence type="ECO:0000256" key="10">
    <source>
        <dbReference type="ARBA" id="ARBA00023136"/>
    </source>
</evidence>
<evidence type="ECO:0000256" key="2">
    <source>
        <dbReference type="ARBA" id="ARBA00004236"/>
    </source>
</evidence>
<dbReference type="SUPFAM" id="SSF53822">
    <property type="entry name" value="Periplasmic binding protein-like I"/>
    <property type="match status" value="1"/>
</dbReference>
<keyword evidence="7 18" id="KW-0732">Signal</keyword>
<evidence type="ECO:0000256" key="5">
    <source>
        <dbReference type="ARBA" id="ARBA00022475"/>
    </source>
</evidence>
<dbReference type="InterPro" id="IPR001828">
    <property type="entry name" value="ANF_lig-bd_rcpt"/>
</dbReference>
<dbReference type="InterPro" id="IPR018297">
    <property type="entry name" value="A/G_cyclase_CS"/>
</dbReference>
<dbReference type="GO" id="GO:0007168">
    <property type="term" value="P:receptor guanylyl cyclase signaling pathway"/>
    <property type="evidence" value="ECO:0007669"/>
    <property type="project" value="TreeGrafter"/>
</dbReference>
<dbReference type="SUPFAM" id="SSF56112">
    <property type="entry name" value="Protein kinase-like (PK-like)"/>
    <property type="match status" value="1"/>
</dbReference>
<feature type="domain" description="Protein kinase" evidence="19">
    <location>
        <begin position="484"/>
        <end position="791"/>
    </location>
</feature>
<dbReference type="PANTHER" id="PTHR11920:SF503">
    <property type="entry name" value="RECEPTOR-TYPE GUANYLATE CYCLASE GCY-9"/>
    <property type="match status" value="1"/>
</dbReference>
<keyword evidence="13 15" id="KW-0456">Lyase</keyword>
<evidence type="ECO:0000259" key="20">
    <source>
        <dbReference type="PROSITE" id="PS50125"/>
    </source>
</evidence>
<proteinExistence type="inferred from homology"/>
<protein>
    <recommendedName>
        <fullName evidence="4 16">Guanylate cyclase</fullName>
        <ecNumber evidence="4 16">4.6.1.2</ecNumber>
    </recommendedName>
</protein>
<evidence type="ECO:0000256" key="6">
    <source>
        <dbReference type="ARBA" id="ARBA00022692"/>
    </source>
</evidence>
<dbReference type="GO" id="GO:0001653">
    <property type="term" value="F:peptide receptor activity"/>
    <property type="evidence" value="ECO:0007669"/>
    <property type="project" value="TreeGrafter"/>
</dbReference>
<evidence type="ECO:0000256" key="11">
    <source>
        <dbReference type="ARBA" id="ARBA00023170"/>
    </source>
</evidence>
<name>A0A915C7J8_PARUN</name>
<feature type="signal peptide" evidence="18">
    <location>
        <begin position="1"/>
        <end position="30"/>
    </location>
</feature>
<dbReference type="CDD" id="cd06352">
    <property type="entry name" value="PBP1_NPR_GC-like"/>
    <property type="match status" value="1"/>
</dbReference>
<dbReference type="Gene3D" id="3.30.70.1230">
    <property type="entry name" value="Nucleotide cyclase"/>
    <property type="match status" value="1"/>
</dbReference>
<keyword evidence="10 17" id="KW-0472">Membrane</keyword>
<dbReference type="FunFam" id="3.30.70.1230:FF:000050">
    <property type="entry name" value="Guanylate cyclase"/>
    <property type="match status" value="1"/>
</dbReference>
<evidence type="ECO:0000256" key="4">
    <source>
        <dbReference type="ARBA" id="ARBA00012202"/>
    </source>
</evidence>
<dbReference type="GO" id="GO:0007606">
    <property type="term" value="P:sensory perception of chemical stimulus"/>
    <property type="evidence" value="ECO:0007669"/>
    <property type="project" value="UniProtKB-ARBA"/>
</dbReference>
<feature type="transmembrane region" description="Helical" evidence="17">
    <location>
        <begin position="474"/>
        <end position="495"/>
    </location>
</feature>
<dbReference type="GO" id="GO:0004383">
    <property type="term" value="F:guanylate cyclase activity"/>
    <property type="evidence" value="ECO:0007669"/>
    <property type="project" value="UniProtKB-EC"/>
</dbReference>
<keyword evidence="8" id="KW-0547">Nucleotide-binding</keyword>
<dbReference type="InterPro" id="IPR000719">
    <property type="entry name" value="Prot_kinase_dom"/>
</dbReference>
<dbReference type="PROSITE" id="PS00452">
    <property type="entry name" value="GUANYLATE_CYCLASE_1"/>
    <property type="match status" value="1"/>
</dbReference>
<evidence type="ECO:0000256" key="8">
    <source>
        <dbReference type="ARBA" id="ARBA00022741"/>
    </source>
</evidence>
<comment type="subcellular location">
    <subcellularLocation>
        <location evidence="2">Cell membrane</location>
    </subcellularLocation>
    <subcellularLocation>
        <location evidence="3">Membrane</location>
        <topology evidence="3">Single-pass type I membrane protein</topology>
    </subcellularLocation>
</comment>
<dbReference type="PROSITE" id="PS50125">
    <property type="entry name" value="GUANYLATE_CYCLASE_2"/>
    <property type="match status" value="1"/>
</dbReference>
<evidence type="ECO:0000256" key="1">
    <source>
        <dbReference type="ARBA" id="ARBA00001436"/>
    </source>
</evidence>